<feature type="transmembrane region" description="Helical" evidence="3">
    <location>
        <begin position="30"/>
        <end position="52"/>
    </location>
</feature>
<dbReference type="InterPro" id="IPR009003">
    <property type="entry name" value="Peptidase_S1_PA"/>
</dbReference>
<evidence type="ECO:0000256" key="1">
    <source>
        <dbReference type="ARBA" id="ARBA00022801"/>
    </source>
</evidence>
<organism evidence="4">
    <name type="scientific">Riboviria sp</name>
    <dbReference type="NCBI Taxonomy" id="2585031"/>
    <lineage>
        <taxon>Viruses</taxon>
        <taxon>Riboviria</taxon>
    </lineage>
</organism>
<proteinExistence type="predicted"/>
<dbReference type="EMBL" id="MW239337">
    <property type="protein sequence ID" value="UGO57331.1"/>
    <property type="molecule type" value="Genomic_RNA"/>
</dbReference>
<name>A0A8K1U2B2_9VIRU</name>
<evidence type="ECO:0000256" key="3">
    <source>
        <dbReference type="SAM" id="Phobius"/>
    </source>
</evidence>
<reference evidence="4" key="1">
    <citation type="submission" date="2020-11" db="EMBL/GenBank/DDBJ databases">
        <title>RNA virus dark matter in the feces of wild birds.</title>
        <authorList>
            <person name="Lu X."/>
            <person name="Yang X.S."/>
            <person name="Zhang W."/>
        </authorList>
    </citation>
    <scope>NUCLEOTIDE SEQUENCE</scope>
    <source>
        <strain evidence="4">Woodpecker49con7</strain>
    </source>
</reference>
<accession>A0A8K1U2B2</accession>
<evidence type="ECO:0000256" key="2">
    <source>
        <dbReference type="SAM" id="MobiDB-lite"/>
    </source>
</evidence>
<feature type="compositionally biased region" description="Basic and acidic residues" evidence="2">
    <location>
        <begin position="493"/>
        <end position="509"/>
    </location>
</feature>
<feature type="region of interest" description="Disordered" evidence="2">
    <location>
        <begin position="551"/>
        <end position="595"/>
    </location>
</feature>
<feature type="region of interest" description="Disordered" evidence="2">
    <location>
        <begin position="493"/>
        <end position="522"/>
    </location>
</feature>
<feature type="transmembrane region" description="Helical" evidence="3">
    <location>
        <begin position="157"/>
        <end position="183"/>
    </location>
</feature>
<keyword evidence="3" id="KW-0812">Transmembrane</keyword>
<keyword evidence="3" id="KW-1133">Transmembrane helix</keyword>
<keyword evidence="1" id="KW-0378">Hydrolase</keyword>
<keyword evidence="3" id="KW-0472">Membrane</keyword>
<evidence type="ECO:0000313" key="4">
    <source>
        <dbReference type="EMBL" id="UGO57331.1"/>
    </source>
</evidence>
<dbReference type="GO" id="GO:0016787">
    <property type="term" value="F:hydrolase activity"/>
    <property type="evidence" value="ECO:0007669"/>
    <property type="project" value="UniProtKB-KW"/>
</dbReference>
<dbReference type="SUPFAM" id="SSF50494">
    <property type="entry name" value="Trypsin-like serine proteases"/>
    <property type="match status" value="1"/>
</dbReference>
<protein>
    <recommendedName>
        <fullName evidence="5">Serine protease</fullName>
    </recommendedName>
</protein>
<sequence length="595" mass="67715">MSLFTLTLTLAQWAAILIWRLYATMGLYALFVVPLMLVVAWFYIKYVIYYIFADPIKWFVLMFDLFMATLIGFTTLTNRIYERAKQRPYPVESPMSIIAPLVTRPVPPKTETIFLSQPVEYVEKVIEKIVTVTVEKPPLMPHEWVYQHMPTINFKRLFLAAINLPLEILIFRLCILAALIFLLNHLWDKYHLKVINAVVYTPRFFRFHAERMMPGSHLMYTTNMPKFQAEVWVKAGGTFVRSGQCFFTSFGCFTSQHVIDGTDQVAIVTDKARIIFPAERFQTLESDVALMRITDKERSLLQVATAKLNPISTPARSAGLVVKVQAYKNSSMGILEPDEGFGLCIYRGSTVKGFSGAPYHVGNMVFGMHAGGSNYNIGYEAAYLYMLASKAHESTEDFIEQEIFEKGKSYVWQRSPYDPSEARVNIDGMYFLVDLDKAKKWAAKKNNTHVDYAKPQYEDERLDMFSSGSTSEADSDEEIPRVPADILHYKDREAVPRNDTVPKNEERQEVAPAKASGKPSKPLLSAQRWKIMKNRCQSLEEKVTLILERLDSAGPPSMPVPPKEVLPSTSQFSKSSLEKLKSQPMQKSALHLQPA</sequence>
<evidence type="ECO:0008006" key="5">
    <source>
        <dbReference type="Google" id="ProtNLM"/>
    </source>
</evidence>
<feature type="transmembrane region" description="Helical" evidence="3">
    <location>
        <begin position="58"/>
        <end position="77"/>
    </location>
</feature>